<organism evidence="1 2">
    <name type="scientific">Lysinibacillus macroides</name>
    <dbReference type="NCBI Taxonomy" id="33935"/>
    <lineage>
        <taxon>Bacteria</taxon>
        <taxon>Bacillati</taxon>
        <taxon>Bacillota</taxon>
        <taxon>Bacilli</taxon>
        <taxon>Bacillales</taxon>
        <taxon>Bacillaceae</taxon>
        <taxon>Lysinibacillus</taxon>
    </lineage>
</organism>
<dbReference type="EMBL" id="LGCI01000010">
    <property type="protein sequence ID" value="KOY81417.1"/>
    <property type="molecule type" value="Genomic_DNA"/>
</dbReference>
<evidence type="ECO:0008006" key="3">
    <source>
        <dbReference type="Google" id="ProtNLM"/>
    </source>
</evidence>
<accession>A0A0N0CVF9</accession>
<gene>
    <name evidence="1" type="ORF">ADM90_20060</name>
</gene>
<dbReference type="STRING" id="33935.ADM90_20060"/>
<dbReference type="Proteomes" id="UP000037977">
    <property type="component" value="Unassembled WGS sequence"/>
</dbReference>
<reference evidence="1 2" key="1">
    <citation type="submission" date="2015-07" db="EMBL/GenBank/DDBJ databases">
        <title>Genome sequencing project for genomic taxonomy and phylogenomics of Bacillus-like bacteria.</title>
        <authorList>
            <person name="Liu B."/>
            <person name="Wang J."/>
            <person name="Zhu Y."/>
            <person name="Liu G."/>
            <person name="Chen Q."/>
            <person name="Chen Z."/>
            <person name="Che J."/>
            <person name="Ge C."/>
            <person name="Shi H."/>
            <person name="Pan Z."/>
            <person name="Liu X."/>
        </authorList>
    </citation>
    <scope>NUCLEOTIDE SEQUENCE [LARGE SCALE GENOMIC DNA]</scope>
    <source>
        <strain evidence="1 2">DSM 54</strain>
    </source>
</reference>
<keyword evidence="2" id="KW-1185">Reference proteome</keyword>
<dbReference type="RefSeq" id="WP_053996663.1">
    <property type="nucleotide sequence ID" value="NZ_CP065643.1"/>
</dbReference>
<dbReference type="Pfam" id="PF06675">
    <property type="entry name" value="DUF1177"/>
    <property type="match status" value="1"/>
</dbReference>
<dbReference type="AlphaFoldDB" id="A0A0N0CVF9"/>
<dbReference type="InterPro" id="IPR009561">
    <property type="entry name" value="DUF1177"/>
</dbReference>
<evidence type="ECO:0000313" key="1">
    <source>
        <dbReference type="EMBL" id="KOY81417.1"/>
    </source>
</evidence>
<name>A0A0N0CVF9_9BACI</name>
<comment type="caution">
    <text evidence="1">The sequence shown here is derived from an EMBL/GenBank/DDBJ whole genome shotgun (WGS) entry which is preliminary data.</text>
</comment>
<sequence length="317" mass="33794">MSLKHVMELYELMDSIYVNGEAIKEYLHNIDPAANIEVKTIQGESGSTDFVRVLLKGKNGKSSGGNAPTLGIIGRLGGIGARPEMTGFVSDGDGALACMAGAAKALDMALKGDQLEGDVIFTTHICPTAPTLPHEPVPFMNSPVDISVMNENEVDETMDAILSIDTTKGNQVCNHKGFAITPTVKEGYILKVSDDLLHVYTQSAGISPVVMPITMQDITPYGNGLFHINSILQPAVATTSPVVGVAITTESVVAGCATGATHITDVEGVVRFILEVAKTYGAHKCSFFDEQQFTHMKKLYGSMSHLQTKGNEVQAHE</sequence>
<dbReference type="OrthoDB" id="9782903at2"/>
<evidence type="ECO:0000313" key="2">
    <source>
        <dbReference type="Proteomes" id="UP000037977"/>
    </source>
</evidence>
<protein>
    <recommendedName>
        <fullName evidence="3">DUF1177 domain-containing protein</fullName>
    </recommendedName>
</protein>
<dbReference type="PATRIC" id="fig|33935.3.peg.2840"/>
<proteinExistence type="predicted"/>